<reference evidence="7" key="2">
    <citation type="journal article" date="2007" name="Science">
        <title>Draft genome sequence of the sexually transmitted pathogen Trichomonas vaginalis.</title>
        <authorList>
            <person name="Carlton J.M."/>
            <person name="Hirt R.P."/>
            <person name="Silva J.C."/>
            <person name="Delcher A.L."/>
            <person name="Schatz M."/>
            <person name="Zhao Q."/>
            <person name="Wortman J.R."/>
            <person name="Bidwell S.L."/>
            <person name="Alsmark U.C.M."/>
            <person name="Besteiro S."/>
            <person name="Sicheritz-Ponten T."/>
            <person name="Noel C.J."/>
            <person name="Dacks J.B."/>
            <person name="Foster P.G."/>
            <person name="Simillion C."/>
            <person name="Van de Peer Y."/>
            <person name="Miranda-Saavedra D."/>
            <person name="Barton G.J."/>
            <person name="Westrop G.D."/>
            <person name="Mueller S."/>
            <person name="Dessi D."/>
            <person name="Fiori P.L."/>
            <person name="Ren Q."/>
            <person name="Paulsen I."/>
            <person name="Zhang H."/>
            <person name="Bastida-Corcuera F.D."/>
            <person name="Simoes-Barbosa A."/>
            <person name="Brown M.T."/>
            <person name="Hayes R.D."/>
            <person name="Mukherjee M."/>
            <person name="Okumura C.Y."/>
            <person name="Schneider R."/>
            <person name="Smith A.J."/>
            <person name="Vanacova S."/>
            <person name="Villalvazo M."/>
            <person name="Haas B.J."/>
            <person name="Pertea M."/>
            <person name="Feldblyum T.V."/>
            <person name="Utterback T.R."/>
            <person name="Shu C.L."/>
            <person name="Osoegawa K."/>
            <person name="de Jong P.J."/>
            <person name="Hrdy I."/>
            <person name="Horvathova L."/>
            <person name="Zubacova Z."/>
            <person name="Dolezal P."/>
            <person name="Malik S.B."/>
            <person name="Logsdon J.M. Jr."/>
            <person name="Henze K."/>
            <person name="Gupta A."/>
            <person name="Wang C.C."/>
            <person name="Dunne R.L."/>
            <person name="Upcroft J.A."/>
            <person name="Upcroft P."/>
            <person name="White O."/>
            <person name="Salzberg S.L."/>
            <person name="Tang P."/>
            <person name="Chiu C.-H."/>
            <person name="Lee Y.-S."/>
            <person name="Embley T.M."/>
            <person name="Coombs G.H."/>
            <person name="Mottram J.C."/>
            <person name="Tachezy J."/>
            <person name="Fraser-Liggett C.M."/>
            <person name="Johnson P.J."/>
        </authorList>
    </citation>
    <scope>NUCLEOTIDE SEQUENCE [LARGE SCALE GENOMIC DNA]</scope>
    <source>
        <strain evidence="7">G3</strain>
    </source>
</reference>
<proteinExistence type="predicted"/>
<organism evidence="7 8">
    <name type="scientific">Trichomonas vaginalis (strain ATCC PRA-98 / G3)</name>
    <dbReference type="NCBI Taxonomy" id="412133"/>
    <lineage>
        <taxon>Eukaryota</taxon>
        <taxon>Metamonada</taxon>
        <taxon>Parabasalia</taxon>
        <taxon>Trichomonadida</taxon>
        <taxon>Trichomonadidae</taxon>
        <taxon>Trichomonas</taxon>
    </lineage>
</organism>
<keyword evidence="4 6" id="KW-0175">Coiled coil</keyword>
<evidence type="ECO:0000313" key="7">
    <source>
        <dbReference type="EMBL" id="EAY09165.1"/>
    </source>
</evidence>
<dbReference type="InterPro" id="IPR016024">
    <property type="entry name" value="ARM-type_fold"/>
</dbReference>
<gene>
    <name evidence="7" type="ORF">TVAG_363800</name>
</gene>
<evidence type="ECO:0000256" key="6">
    <source>
        <dbReference type="SAM" id="Coils"/>
    </source>
</evidence>
<dbReference type="InterPro" id="IPR044986">
    <property type="entry name" value="KIF15/KIN-12"/>
</dbReference>
<evidence type="ECO:0000256" key="4">
    <source>
        <dbReference type="ARBA" id="ARBA00023054"/>
    </source>
</evidence>
<dbReference type="GO" id="GO:0005524">
    <property type="term" value="F:ATP binding"/>
    <property type="evidence" value="ECO:0007669"/>
    <property type="project" value="UniProtKB-KW"/>
</dbReference>
<evidence type="ECO:0000256" key="2">
    <source>
        <dbReference type="ARBA" id="ARBA00022741"/>
    </source>
</evidence>
<name>A2EDU9_TRIV3</name>
<dbReference type="Gene3D" id="1.25.10.10">
    <property type="entry name" value="Leucine-rich Repeat Variant"/>
    <property type="match status" value="1"/>
</dbReference>
<dbReference type="EMBL" id="DS113363">
    <property type="protein sequence ID" value="EAY09165.1"/>
    <property type="molecule type" value="Genomic_DNA"/>
</dbReference>
<reference evidence="7" key="1">
    <citation type="submission" date="2006-10" db="EMBL/GenBank/DDBJ databases">
        <authorList>
            <person name="Amadeo P."/>
            <person name="Zhao Q."/>
            <person name="Wortman J."/>
            <person name="Fraser-Liggett C."/>
            <person name="Carlton J."/>
        </authorList>
    </citation>
    <scope>NUCLEOTIDE SEQUENCE</scope>
    <source>
        <strain evidence="7">G3</strain>
    </source>
</reference>
<evidence type="ECO:0000256" key="1">
    <source>
        <dbReference type="ARBA" id="ARBA00022701"/>
    </source>
</evidence>
<accession>A2EDU9</accession>
<keyword evidence="2" id="KW-0547">Nucleotide-binding</keyword>
<keyword evidence="5" id="KW-0505">Motor protein</keyword>
<dbReference type="AlphaFoldDB" id="A2EDU9"/>
<evidence type="ECO:0000256" key="5">
    <source>
        <dbReference type="ARBA" id="ARBA00023175"/>
    </source>
</evidence>
<dbReference type="VEuPathDB" id="TrichDB:TVAGG3_0948530"/>
<keyword evidence="3" id="KW-0067">ATP-binding</keyword>
<feature type="coiled-coil region" evidence="6">
    <location>
        <begin position="520"/>
        <end position="666"/>
    </location>
</feature>
<protein>
    <submittedName>
        <fullName evidence="7">Uncharacterized protein</fullName>
    </submittedName>
</protein>
<dbReference type="PANTHER" id="PTHR37739:SF8">
    <property type="entry name" value="KINESIN-LIKE PROTEIN KIN-12D"/>
    <property type="match status" value="1"/>
</dbReference>
<evidence type="ECO:0000313" key="8">
    <source>
        <dbReference type="Proteomes" id="UP000001542"/>
    </source>
</evidence>
<feature type="coiled-coil region" evidence="6">
    <location>
        <begin position="723"/>
        <end position="785"/>
    </location>
</feature>
<dbReference type="InterPro" id="IPR011989">
    <property type="entry name" value="ARM-like"/>
</dbReference>
<dbReference type="PANTHER" id="PTHR37739">
    <property type="entry name" value="KINESIN-LIKE PROTEIN KIN-12D"/>
    <property type="match status" value="1"/>
</dbReference>
<dbReference type="Gene3D" id="1.10.287.1490">
    <property type="match status" value="1"/>
</dbReference>
<keyword evidence="8" id="KW-1185">Reference proteome</keyword>
<dbReference type="Proteomes" id="UP000001542">
    <property type="component" value="Unassembled WGS sequence"/>
</dbReference>
<dbReference type="RefSeq" id="XP_001321388.1">
    <property type="nucleotide sequence ID" value="XM_001321353.1"/>
</dbReference>
<dbReference type="KEGG" id="tva:4767081"/>
<dbReference type="SUPFAM" id="SSF48371">
    <property type="entry name" value="ARM repeat"/>
    <property type="match status" value="1"/>
</dbReference>
<dbReference type="VEuPathDB" id="TrichDB:TVAG_363800"/>
<dbReference type="SMR" id="A2EDU9"/>
<dbReference type="InParanoid" id="A2EDU9"/>
<evidence type="ECO:0000256" key="3">
    <source>
        <dbReference type="ARBA" id="ARBA00022840"/>
    </source>
</evidence>
<dbReference type="GO" id="GO:0005874">
    <property type="term" value="C:microtubule"/>
    <property type="evidence" value="ECO:0007669"/>
    <property type="project" value="UniProtKB-KW"/>
</dbReference>
<sequence length="818" mass="92105">MSSLLPFCEAFEQNPSDNLSKMGLVFQYFTSVESEIDEISHLSNDVELKRFLYHIFAIIVGGNFPAPSHGIVDPIYTQILQHLTILAQSNPDLCDKIAEIAPFNTLPKILFGNHIINDRIADPQPSHLLSSVRFVAAISCSHKISFTSTTSLHILFVSLFSMLSTPQLSSFACTAISGLAHNCPSANAFLKSLPSFMTLRQELACLLSSNDHSVVLSALSCLTCLFPCREDTETLMKAAIHGIVSPPPYQLALTLATWSVRDLANKASISASATKKIVNALFNNCGMSALSITMLLNELLTMGFDIPKFLVEEKLLVPVLNYFVHSAHDFVTAAGCNFLREMFSMNDSFSFGPVDEIFAFALSVVASPNVSASLLRLESLLIMLRMMMRQEKQSEYIKKLLLTNEDPIFVAFQRQIERSHTFASANFFLFLSSCFEIIPQWNKNVARLVAETQFTALLVHVLTHSETRTTVADAVYAMNMIIQGVPSNFRQNALVDTVTSGFLYMNKSTQEEIKAAKDSLETSNLSIKKKSADLDELKDKCKADVEIARKDQETMKKTIAEHEETIEALQKQIGGSSAFMNAKVMKISNLKKKIEEQSKENATLHERIEGLMAEIARLKEENAKHKGNIKEMQSEMSKIKEENLDRQRLENELKLANQVNEEQRTNILKVMGDIDAEKAHRREAETQLYETSKKLTEITAKYHENDRQTIEAIDQIKRFEALLARKTERLTATEEINRQLRDEIDRLQEKLEEAMKSEKSAKIAAEEMRSRVEELENQHREHETLYNFIHRVTEKVAAEDVSETIIGSDSESFSLSLT</sequence>
<dbReference type="OrthoDB" id="10597959at2759"/>
<keyword evidence="1" id="KW-0493">Microtubule</keyword>